<keyword evidence="8" id="KW-1185">Reference proteome</keyword>
<dbReference type="SUPFAM" id="SSF52047">
    <property type="entry name" value="RNI-like"/>
    <property type="match status" value="1"/>
</dbReference>
<feature type="region of interest" description="Disordered" evidence="5">
    <location>
        <begin position="107"/>
        <end position="185"/>
    </location>
</feature>
<keyword evidence="4" id="KW-0106">Calcium</keyword>
<dbReference type="SMART" id="SM00368">
    <property type="entry name" value="LRR_RI"/>
    <property type="match status" value="6"/>
</dbReference>
<accession>A0ABQ6MTJ5</accession>
<dbReference type="PANTHER" id="PTHR24113:SF12">
    <property type="entry name" value="RAN GTPASE-ACTIVATING PROTEIN 1"/>
    <property type="match status" value="1"/>
</dbReference>
<keyword evidence="1" id="KW-0343">GTPase activation</keyword>
<evidence type="ECO:0000256" key="1">
    <source>
        <dbReference type="ARBA" id="ARBA00022468"/>
    </source>
</evidence>
<sequence length="1327" mass="147981">MPDQTANFVGGSMMGSRKVNLRAQAPVSPRQERSRTVSPKQFIRRSLTIEGQEEIEKVKEVERRRKKKEKAAVPESPTKLVSRKKANSAFPRKDLWAWTLDPAELVNDTPAFTPAPPGHSNSKSYQAHHRKSSLGGLGKGSNHHSSVHRRGSNHRGSLSNSPQPSPYNRKGSTSRSGMRMSQHGVPLAPGLSLIEELSMEEAASSPRREVDVSTAKNNYRVELANCLKFRAGFPHNQTPSDTEESEEENVEEDEGTSSDEEDDQMGSTADALGVGRDTFGAALSLGMGRKNTTQGQTVEEDISAMTPELIMADLSSTFSSSKGGKHEFKASHALSMRRKISSYHRNGVPNVMRGKGGRRGYGIGDKAAAALGAFLKECPLKVNSLEVEHNSIHNRGMTTLMSATAGHTMLRILDVSANEMKRSATVALTDLFLQPTPVKLVELRMSACKLGDMNMSILAKGLKTSTTIRVLKLDRNNLSMCGNDLADLLDGNTAITDLDLSWNQLRNEEATAVAKSLVGNDCLTSLNLSWNNFGYDAAIYSVAKFIVSTDVLVSLDVSYNKVKERGSICMADGLQQNESIKNLNMDGNPVGPTGGRALLKMIASEGNMRNISLEHCNFEMPDDGPIPFDITEPNGFYTLDLSIPYDRMIATSLQELAYTQGGECWRGEKLNGEFFDFPEEDPRAWEVPEEGILEFAFVANKPIENSSMDNSQFKMLKDQLSRYNGHDDRKATSLVKSLSDTFAFNSSQVGEMIDEFENSSSKVIVATRLFTQVSDSDNAERLLSKLNQLERKQVEKRLGQFYYFNSKNPTGHYRLNLSTEFERLVAVRICEVNTTEKLAQRLEGKIDLTQKGNWENLRNETYDGVPFAYSNSWKIPETGIFEFDYVSTVRPESEAVEMDDDVFEDFIKDYVTLESKNEIPEEELREIFLMFDDDGDETVGVEELEQILKSLGQIVSKQEVQKLFDSMDDDGSGSIEFEEFMLLWENILRKVREQDRLITLRRKSSNFFVSAEQVKRMLKHFVRPLERVELFVIFFCRLVDEENMHTTLAELAQDEREAVQHRCGALNLFNPFCPDGTYTLDLGQHDTRLLAEIIIKLGIGESGKTLRNEFYNGFGFQLPVSWINSVPKKGIYEVTFVTPNGPAGSKEARMTQRMTRMDGFSAAKKALEEIEAEDSDDSAENYKVSPTTKHRGFGQDSRGSVVRRTRTSGERGSGERGGERGSGGRESQRGTMAGGVKSKGYRNTFTNERSKSQAGGAVMNAAAHSAVLFAPADLNDQNRYQGNVKLRRMVAEELLGWEFKEDEEEDLLAAQHEAMARRRSSAFRAGQ</sequence>
<dbReference type="PROSITE" id="PS50222">
    <property type="entry name" value="EF_HAND_2"/>
    <property type="match status" value="2"/>
</dbReference>
<dbReference type="Pfam" id="PF13499">
    <property type="entry name" value="EF-hand_7"/>
    <property type="match status" value="1"/>
</dbReference>
<dbReference type="InterPro" id="IPR027038">
    <property type="entry name" value="RanGap"/>
</dbReference>
<organism evidence="7 8">
    <name type="scientific">Tetraparma gracilis</name>
    <dbReference type="NCBI Taxonomy" id="2962635"/>
    <lineage>
        <taxon>Eukaryota</taxon>
        <taxon>Sar</taxon>
        <taxon>Stramenopiles</taxon>
        <taxon>Ochrophyta</taxon>
        <taxon>Bolidophyceae</taxon>
        <taxon>Parmales</taxon>
        <taxon>Triparmaceae</taxon>
        <taxon>Tetraparma</taxon>
    </lineage>
</organism>
<feature type="region of interest" description="Disordered" evidence="5">
    <location>
        <begin position="1"/>
        <end position="39"/>
    </location>
</feature>
<feature type="compositionally biased region" description="Basic and acidic residues" evidence="5">
    <location>
        <begin position="1207"/>
        <end position="1228"/>
    </location>
</feature>
<dbReference type="Proteomes" id="UP001165060">
    <property type="component" value="Unassembled WGS sequence"/>
</dbReference>
<feature type="domain" description="EF-hand" evidence="6">
    <location>
        <begin position="955"/>
        <end position="990"/>
    </location>
</feature>
<dbReference type="Pfam" id="PF13516">
    <property type="entry name" value="LRR_6"/>
    <property type="match status" value="1"/>
</dbReference>
<name>A0ABQ6MTJ5_9STRA</name>
<protein>
    <recommendedName>
        <fullName evidence="6">EF-hand domain-containing protein</fullName>
    </recommendedName>
</protein>
<dbReference type="InterPro" id="IPR011992">
    <property type="entry name" value="EF-hand-dom_pair"/>
</dbReference>
<dbReference type="Pfam" id="PF14771">
    <property type="entry name" value="DUF4476"/>
    <property type="match status" value="1"/>
</dbReference>
<reference evidence="7 8" key="1">
    <citation type="journal article" date="2023" name="Commun. Biol.">
        <title>Genome analysis of Parmales, the sister group of diatoms, reveals the evolutionary specialization of diatoms from phago-mixotrophs to photoautotrophs.</title>
        <authorList>
            <person name="Ban H."/>
            <person name="Sato S."/>
            <person name="Yoshikawa S."/>
            <person name="Yamada K."/>
            <person name="Nakamura Y."/>
            <person name="Ichinomiya M."/>
            <person name="Sato N."/>
            <person name="Blanc-Mathieu R."/>
            <person name="Endo H."/>
            <person name="Kuwata A."/>
            <person name="Ogata H."/>
        </authorList>
    </citation>
    <scope>NUCLEOTIDE SEQUENCE [LARGE SCALE GENOMIC DNA]</scope>
</reference>
<feature type="compositionally biased region" description="Acidic residues" evidence="5">
    <location>
        <begin position="241"/>
        <end position="264"/>
    </location>
</feature>
<dbReference type="EMBL" id="BRYB01001729">
    <property type="protein sequence ID" value="GMI32175.1"/>
    <property type="molecule type" value="Genomic_DNA"/>
</dbReference>
<gene>
    <name evidence="7" type="ORF">TeGR_g12239</name>
</gene>
<feature type="compositionally biased region" description="Acidic residues" evidence="5">
    <location>
        <begin position="1170"/>
        <end position="1179"/>
    </location>
</feature>
<evidence type="ECO:0000259" key="6">
    <source>
        <dbReference type="PROSITE" id="PS50222"/>
    </source>
</evidence>
<dbReference type="Gene3D" id="3.80.10.10">
    <property type="entry name" value="Ribonuclease Inhibitor"/>
    <property type="match status" value="3"/>
</dbReference>
<evidence type="ECO:0000313" key="8">
    <source>
        <dbReference type="Proteomes" id="UP001165060"/>
    </source>
</evidence>
<evidence type="ECO:0000313" key="7">
    <source>
        <dbReference type="EMBL" id="GMI32175.1"/>
    </source>
</evidence>
<feature type="region of interest" description="Disordered" evidence="5">
    <location>
        <begin position="1170"/>
        <end position="1243"/>
    </location>
</feature>
<dbReference type="InterPro" id="IPR002048">
    <property type="entry name" value="EF_hand_dom"/>
</dbReference>
<feature type="domain" description="EF-hand" evidence="6">
    <location>
        <begin position="919"/>
        <end position="954"/>
    </location>
</feature>
<evidence type="ECO:0000256" key="3">
    <source>
        <dbReference type="ARBA" id="ARBA00022737"/>
    </source>
</evidence>
<dbReference type="SMART" id="SM00054">
    <property type="entry name" value="EFh"/>
    <property type="match status" value="2"/>
</dbReference>
<dbReference type="InterPro" id="IPR001611">
    <property type="entry name" value="Leu-rich_rpt"/>
</dbReference>
<keyword evidence="2" id="KW-0433">Leucine-rich repeat</keyword>
<evidence type="ECO:0000256" key="5">
    <source>
        <dbReference type="SAM" id="MobiDB-lite"/>
    </source>
</evidence>
<evidence type="ECO:0000256" key="4">
    <source>
        <dbReference type="ARBA" id="ARBA00022837"/>
    </source>
</evidence>
<keyword evidence="3" id="KW-0677">Repeat</keyword>
<dbReference type="PANTHER" id="PTHR24113">
    <property type="entry name" value="RAN GTPASE-ACTIVATING PROTEIN 1"/>
    <property type="match status" value="1"/>
</dbReference>
<dbReference type="CDD" id="cd00051">
    <property type="entry name" value="EFh"/>
    <property type="match status" value="1"/>
</dbReference>
<evidence type="ECO:0000256" key="2">
    <source>
        <dbReference type="ARBA" id="ARBA00022614"/>
    </source>
</evidence>
<dbReference type="InterPro" id="IPR032675">
    <property type="entry name" value="LRR_dom_sf"/>
</dbReference>
<dbReference type="Gene3D" id="1.10.238.10">
    <property type="entry name" value="EF-hand"/>
    <property type="match status" value="2"/>
</dbReference>
<feature type="compositionally biased region" description="Basic residues" evidence="5">
    <location>
        <begin position="141"/>
        <end position="153"/>
    </location>
</feature>
<dbReference type="InterPro" id="IPR028011">
    <property type="entry name" value="DUF4476"/>
</dbReference>
<dbReference type="PROSITE" id="PS00018">
    <property type="entry name" value="EF_HAND_1"/>
    <property type="match status" value="1"/>
</dbReference>
<feature type="region of interest" description="Disordered" evidence="5">
    <location>
        <begin position="59"/>
        <end position="93"/>
    </location>
</feature>
<dbReference type="InterPro" id="IPR018247">
    <property type="entry name" value="EF_Hand_1_Ca_BS"/>
</dbReference>
<dbReference type="SUPFAM" id="SSF47473">
    <property type="entry name" value="EF-hand"/>
    <property type="match status" value="1"/>
</dbReference>
<feature type="region of interest" description="Disordered" evidence="5">
    <location>
        <begin position="232"/>
        <end position="273"/>
    </location>
</feature>
<comment type="caution">
    <text evidence="7">The sequence shown here is derived from an EMBL/GenBank/DDBJ whole genome shotgun (WGS) entry which is preliminary data.</text>
</comment>
<proteinExistence type="predicted"/>